<sequence>MIQQITPTTDDIFYPESDGKPMADNTLQFELITTIKYGLEVHFKDEPNVFVAGDLLWYPIQGQPKINQAPDVMVVIGRPKGHRRSYKTWVEDNLNPQVTFEIASETNTIKELEEKKLKFYQTHGVEEYYLYDPDRTKLKGWLRSGKKLEPIPQMRGWVSPRLGITFELVASQLVLYYPNGEPFASYLEISEQRDMAQQQAELERLAKEQERQRAEQAQEALEQTEQALELERLEKQQASQRAEQAQQALELERTRMKALLEQLKAKGINPEDFNL</sequence>
<feature type="domain" description="Putative restriction endonuclease" evidence="2">
    <location>
        <begin position="43"/>
        <end position="152"/>
    </location>
</feature>
<dbReference type="Gene3D" id="3.90.1570.10">
    <property type="entry name" value="tt1808, chain A"/>
    <property type="match status" value="1"/>
</dbReference>
<evidence type="ECO:0000313" key="3">
    <source>
        <dbReference type="EMBL" id="EGJ29021.1"/>
    </source>
</evidence>
<evidence type="ECO:0000259" key="2">
    <source>
        <dbReference type="Pfam" id="PF05685"/>
    </source>
</evidence>
<accession>F4Y179</accession>
<keyword evidence="1" id="KW-0175">Coiled coil</keyword>
<dbReference type="RefSeq" id="WP_008189719.1">
    <property type="nucleotide sequence ID" value="NZ_GL890970.1"/>
</dbReference>
<dbReference type="InterPro" id="IPR012296">
    <property type="entry name" value="Nuclease_put_TT1808"/>
</dbReference>
<dbReference type="HOGENOM" id="CLU_075279_0_0_3"/>
<dbReference type="Proteomes" id="UP000003959">
    <property type="component" value="Unassembled WGS sequence"/>
</dbReference>
<feature type="coiled-coil region" evidence="1">
    <location>
        <begin position="188"/>
        <end position="266"/>
    </location>
</feature>
<protein>
    <recommendedName>
        <fullName evidence="2">Putative restriction endonuclease domain-containing protein</fullName>
    </recommendedName>
</protein>
<dbReference type="OrthoDB" id="483276at2"/>
<dbReference type="eggNOG" id="COG4636">
    <property type="taxonomic scope" value="Bacteria"/>
</dbReference>
<dbReference type="InterPro" id="IPR008538">
    <property type="entry name" value="Uma2"/>
</dbReference>
<proteinExistence type="predicted"/>
<dbReference type="CDD" id="cd06260">
    <property type="entry name" value="DUF820-like"/>
    <property type="match status" value="1"/>
</dbReference>
<dbReference type="PANTHER" id="PTHR33352">
    <property type="entry name" value="SLR1095 PROTEIN"/>
    <property type="match status" value="1"/>
</dbReference>
<keyword evidence="4" id="KW-1185">Reference proteome</keyword>
<dbReference type="AlphaFoldDB" id="F4Y179"/>
<dbReference type="SUPFAM" id="SSF52980">
    <property type="entry name" value="Restriction endonuclease-like"/>
    <property type="match status" value="1"/>
</dbReference>
<dbReference type="EMBL" id="GL890970">
    <property type="protein sequence ID" value="EGJ29021.1"/>
    <property type="molecule type" value="Genomic_DNA"/>
</dbReference>
<reference evidence="4" key="1">
    <citation type="journal article" date="2011" name="Proc. Natl. Acad. Sci. U.S.A.">
        <title>Genomic insights into the physiology and ecology of the marine filamentous cyanobacterium Lyngbya majuscula.</title>
        <authorList>
            <person name="Jones A.C."/>
            <person name="Monroe E.A."/>
            <person name="Podell S."/>
            <person name="Hess W.R."/>
            <person name="Klages S."/>
            <person name="Esquenazi E."/>
            <person name="Niessen S."/>
            <person name="Hoover H."/>
            <person name="Rothmann M."/>
            <person name="Lasken R.S."/>
            <person name="Yates J.R.III."/>
            <person name="Reinhardt R."/>
            <person name="Kube M."/>
            <person name="Burkart M.D."/>
            <person name="Allen E.E."/>
            <person name="Dorrestein P.C."/>
            <person name="Gerwick W.H."/>
            <person name="Gerwick L."/>
        </authorList>
    </citation>
    <scope>NUCLEOTIDE SEQUENCE [LARGE SCALE GENOMIC DNA]</scope>
    <source>
        <strain evidence="4">3L</strain>
    </source>
</reference>
<dbReference type="PANTHER" id="PTHR33352:SF2">
    <property type="entry name" value="SLL0995 PROTEIN"/>
    <property type="match status" value="1"/>
</dbReference>
<dbReference type="InterPro" id="IPR011335">
    <property type="entry name" value="Restrct_endonuc-II-like"/>
</dbReference>
<evidence type="ECO:0000256" key="1">
    <source>
        <dbReference type="SAM" id="Coils"/>
    </source>
</evidence>
<gene>
    <name evidence="3" type="ORF">LYNGBM3L_65890</name>
</gene>
<evidence type="ECO:0000313" key="4">
    <source>
        <dbReference type="Proteomes" id="UP000003959"/>
    </source>
</evidence>
<dbReference type="Pfam" id="PF05685">
    <property type="entry name" value="Uma2"/>
    <property type="match status" value="1"/>
</dbReference>
<name>F4Y179_9CYAN</name>
<organism evidence="3 4">
    <name type="scientific">Moorena producens 3L</name>
    <dbReference type="NCBI Taxonomy" id="489825"/>
    <lineage>
        <taxon>Bacteria</taxon>
        <taxon>Bacillati</taxon>
        <taxon>Cyanobacteriota</taxon>
        <taxon>Cyanophyceae</taxon>
        <taxon>Coleofasciculales</taxon>
        <taxon>Coleofasciculaceae</taxon>
        <taxon>Moorena</taxon>
    </lineage>
</organism>